<evidence type="ECO:0000256" key="1">
    <source>
        <dbReference type="SAM" id="MobiDB-lite"/>
    </source>
</evidence>
<reference evidence="2 3" key="1">
    <citation type="submission" date="2017-09" db="EMBL/GenBank/DDBJ databases">
        <title>Large-scale bioinformatics analysis of Bacillus genomes uncovers conserved roles of natural products in bacterial physiology.</title>
        <authorList>
            <consortium name="Agbiome Team Llc"/>
            <person name="Bleich R.M."/>
            <person name="Grubbs K.J."/>
            <person name="Santa Maria K.C."/>
            <person name="Allen S.E."/>
            <person name="Farag S."/>
            <person name="Shank E.A."/>
            <person name="Bowers A."/>
        </authorList>
    </citation>
    <scope>NUCLEOTIDE SEQUENCE [LARGE SCALE GENOMIC DNA]</scope>
    <source>
        <strain evidence="2 3">AFS098222</strain>
    </source>
</reference>
<comment type="caution">
    <text evidence="2">The sequence shown here is derived from an EMBL/GenBank/DDBJ whole genome shotgun (WGS) entry which is preliminary data.</text>
</comment>
<protein>
    <recommendedName>
        <fullName evidence="4">Lipoprotein</fullName>
    </recommendedName>
</protein>
<name>A0A2A7BI78_9BACI</name>
<feature type="region of interest" description="Disordered" evidence="1">
    <location>
        <begin position="32"/>
        <end position="63"/>
    </location>
</feature>
<dbReference type="PROSITE" id="PS51257">
    <property type="entry name" value="PROKAR_LIPOPROTEIN"/>
    <property type="match status" value="1"/>
</dbReference>
<dbReference type="EMBL" id="NVPQ01000249">
    <property type="protein sequence ID" value="PDY32284.1"/>
    <property type="molecule type" value="Genomic_DNA"/>
</dbReference>
<dbReference type="AlphaFoldDB" id="A0A2A7BI78"/>
<proteinExistence type="predicted"/>
<evidence type="ECO:0000313" key="3">
    <source>
        <dbReference type="Proteomes" id="UP000220111"/>
    </source>
</evidence>
<dbReference type="RefSeq" id="WP_097816454.1">
    <property type="nucleotide sequence ID" value="NZ_NVPQ01000249.1"/>
</dbReference>
<accession>A0A2A7BI78</accession>
<evidence type="ECO:0008006" key="4">
    <source>
        <dbReference type="Google" id="ProtNLM"/>
    </source>
</evidence>
<evidence type="ECO:0000313" key="2">
    <source>
        <dbReference type="EMBL" id="PDY32284.1"/>
    </source>
</evidence>
<feature type="compositionally biased region" description="Basic and acidic residues" evidence="1">
    <location>
        <begin position="35"/>
        <end position="63"/>
    </location>
</feature>
<gene>
    <name evidence="2" type="ORF">COO17_31135</name>
</gene>
<sequence>MAKAIDEKEETKRRGCGCFGCLGIIILIGSCAKNSDNDKSDKAATTIKQEETKKSEESKEGEKIYHMPGQQFYDKTKAEEMFCSEADAKSAGYRASKK</sequence>
<dbReference type="Proteomes" id="UP000220111">
    <property type="component" value="Unassembled WGS sequence"/>
</dbReference>
<organism evidence="2 3">
    <name type="scientific">Bacillus wiedmannii</name>
    <dbReference type="NCBI Taxonomy" id="1890302"/>
    <lineage>
        <taxon>Bacteria</taxon>
        <taxon>Bacillati</taxon>
        <taxon>Bacillota</taxon>
        <taxon>Bacilli</taxon>
        <taxon>Bacillales</taxon>
        <taxon>Bacillaceae</taxon>
        <taxon>Bacillus</taxon>
        <taxon>Bacillus cereus group</taxon>
    </lineage>
</organism>